<evidence type="ECO:0000313" key="1">
    <source>
        <dbReference type="EMBL" id="ABG30460.1"/>
    </source>
</evidence>
<organism evidence="1 2">
    <name type="scientific">Roseobacter denitrificans (strain ATCC 33942 / OCh 114)</name>
    <name type="common">Erythrobacter sp. (strain OCh 114)</name>
    <name type="synonym">Roseobacter denitrificans</name>
    <dbReference type="NCBI Taxonomy" id="375451"/>
    <lineage>
        <taxon>Bacteria</taxon>
        <taxon>Pseudomonadati</taxon>
        <taxon>Pseudomonadota</taxon>
        <taxon>Alphaproteobacteria</taxon>
        <taxon>Rhodobacterales</taxon>
        <taxon>Roseobacteraceae</taxon>
        <taxon>Roseobacter</taxon>
    </lineage>
</organism>
<dbReference type="AlphaFoldDB" id="Q16C33"/>
<name>Q16C33_ROSDO</name>
<dbReference type="HOGENOM" id="CLU_698064_0_0_5"/>
<reference evidence="1 2" key="1">
    <citation type="journal article" date="2007" name="J. Bacteriol.">
        <title>The complete genome sequence of Roseobacter denitrificans reveals a mixotrophic rather than photosynthetic metabolism.</title>
        <authorList>
            <person name="Swingley W.D."/>
            <person name="Sadekar S."/>
            <person name="Mastrian S.D."/>
            <person name="Matthies H.J."/>
            <person name="Hao J."/>
            <person name="Ramos H."/>
            <person name="Acharya C.R."/>
            <person name="Conrad A.L."/>
            <person name="Taylor H.L."/>
            <person name="Dejesa L.C."/>
            <person name="Shah M.K."/>
            <person name="O'huallachain M.E."/>
            <person name="Lince M.T."/>
            <person name="Blankenship R.E."/>
            <person name="Beatty J.T."/>
            <person name="Touchman J.W."/>
        </authorList>
    </citation>
    <scope>NUCLEOTIDE SEQUENCE [LARGE SCALE GENOMIC DNA]</scope>
    <source>
        <strain evidence="2">ATCC 33942 / OCh 114</strain>
    </source>
</reference>
<evidence type="ECO:0000313" key="2">
    <source>
        <dbReference type="Proteomes" id="UP000007029"/>
    </source>
</evidence>
<proteinExistence type="predicted"/>
<keyword evidence="2" id="KW-1185">Reference proteome</keyword>
<sequence length="395" mass="44622">MPPFRLLRARKAAMQIVQNLGIILSFGPGEREAELSFSQLSDACERGFRAISRGKKGLWMELAEIQARSASPNPGFYTDFGMFARWCVRVSEDSRFTVVIDEITQFAFQNYAMRKDEELCGRLCPERKWHNCSSASIEYGASPSRMFRLLEALDLGVKRNGKNRVLRVEDGDTVLPDILRCIRRIECIRRHSIHHDMFDKLVASNFIRPAYKTPKVAPLFNPDEINLFMSQLQKKSRPVVTASAGMLTLRSTCNAAICNFEELLPKLLSGALKKTEWVSSETGLRALRFDLEDARDALEDAPAAGFTKEMLPATLCVNGPTVKMLIDTQKLKARDVKHHRSRRPMKVVEEAEVYSFLDIYVSLGELAKKARYSGQLGCSKARKGQHSPHSDAFKI</sequence>
<gene>
    <name evidence="1" type="ordered locus">RD1_0779</name>
</gene>
<dbReference type="Proteomes" id="UP000007029">
    <property type="component" value="Chromosome"/>
</dbReference>
<dbReference type="EMBL" id="CP000362">
    <property type="protein sequence ID" value="ABG30460.1"/>
    <property type="molecule type" value="Genomic_DNA"/>
</dbReference>
<protein>
    <submittedName>
        <fullName evidence="1">Uncharacterized protein</fullName>
    </submittedName>
</protein>
<accession>Q16C33</accession>
<dbReference type="KEGG" id="rde:RD1_0779"/>